<dbReference type="Pfam" id="PF00583">
    <property type="entry name" value="Acetyltransf_1"/>
    <property type="match status" value="1"/>
</dbReference>
<dbReference type="InParanoid" id="A0A263D476"/>
<keyword evidence="3" id="KW-1185">Reference proteome</keyword>
<gene>
    <name evidence="2" type="ORF">CFN78_16685</name>
</gene>
<dbReference type="GO" id="GO:0016747">
    <property type="term" value="F:acyltransferase activity, transferring groups other than amino-acyl groups"/>
    <property type="evidence" value="ECO:0007669"/>
    <property type="project" value="InterPro"/>
</dbReference>
<feature type="domain" description="N-acetyltransferase" evidence="1">
    <location>
        <begin position="128"/>
        <end position="261"/>
    </location>
</feature>
<sequence length="261" mass="27107">MDDPPPDDLRRAEAALHLRAELACAAATSASLPGRFDARRRGGLFTVHVSEPSLRFLCAVWGADPGDLGPALRALDDLPLARLVLPRPGVDGAARCRSAGLHRLPDSVLALASPASPSAGPSAGSVRVRVEDAEPAAFAAVLLDGYLAGGVLADFLRTEHLAWPVHRFLARSGGQLLGAAAMTLHGDVAVLGGAATPVRHRGRGAQSALLRHRLGVAAGFGCTLAVATAAVGSPSERNLARHGFATHRRTNWVRPATVLTR</sequence>
<dbReference type="EMBL" id="NKYE01000009">
    <property type="protein sequence ID" value="OZM72165.1"/>
    <property type="molecule type" value="Genomic_DNA"/>
</dbReference>
<evidence type="ECO:0000313" key="2">
    <source>
        <dbReference type="EMBL" id="OZM72165.1"/>
    </source>
</evidence>
<dbReference type="InterPro" id="IPR000182">
    <property type="entry name" value="GNAT_dom"/>
</dbReference>
<dbReference type="PROSITE" id="PS51186">
    <property type="entry name" value="GNAT"/>
    <property type="match status" value="1"/>
</dbReference>
<name>A0A263D476_9PSEU</name>
<dbReference type="InterPro" id="IPR016181">
    <property type="entry name" value="Acyl_CoA_acyltransferase"/>
</dbReference>
<proteinExistence type="predicted"/>
<dbReference type="SUPFAM" id="SSF55729">
    <property type="entry name" value="Acyl-CoA N-acyltransferases (Nat)"/>
    <property type="match status" value="1"/>
</dbReference>
<accession>A0A263D476</accession>
<protein>
    <recommendedName>
        <fullName evidence="1">N-acetyltransferase domain-containing protein</fullName>
    </recommendedName>
</protein>
<dbReference type="AlphaFoldDB" id="A0A263D476"/>
<dbReference type="Gene3D" id="3.40.630.30">
    <property type="match status" value="1"/>
</dbReference>
<organism evidence="2 3">
    <name type="scientific">Amycolatopsis antarctica</name>
    <dbReference type="NCBI Taxonomy" id="1854586"/>
    <lineage>
        <taxon>Bacteria</taxon>
        <taxon>Bacillati</taxon>
        <taxon>Actinomycetota</taxon>
        <taxon>Actinomycetes</taxon>
        <taxon>Pseudonocardiales</taxon>
        <taxon>Pseudonocardiaceae</taxon>
        <taxon>Amycolatopsis</taxon>
    </lineage>
</organism>
<reference evidence="2 3" key="1">
    <citation type="submission" date="2017-07" db="EMBL/GenBank/DDBJ databases">
        <title>Amycolatopsis antarcticus sp. nov., isolated from the surface of an Antarcticus brown macroalga.</title>
        <authorList>
            <person name="Wang J."/>
            <person name="Leiva S."/>
            <person name="Huang J."/>
            <person name="Huang Y."/>
        </authorList>
    </citation>
    <scope>NUCLEOTIDE SEQUENCE [LARGE SCALE GENOMIC DNA]</scope>
    <source>
        <strain evidence="2 3">AU-G6</strain>
    </source>
</reference>
<evidence type="ECO:0000313" key="3">
    <source>
        <dbReference type="Proteomes" id="UP000242444"/>
    </source>
</evidence>
<dbReference type="Proteomes" id="UP000242444">
    <property type="component" value="Unassembled WGS sequence"/>
</dbReference>
<comment type="caution">
    <text evidence="2">The sequence shown here is derived from an EMBL/GenBank/DDBJ whole genome shotgun (WGS) entry which is preliminary data.</text>
</comment>
<dbReference type="RefSeq" id="WP_094863737.1">
    <property type="nucleotide sequence ID" value="NZ_NKYE01000009.1"/>
</dbReference>
<dbReference type="OrthoDB" id="4942342at2"/>
<evidence type="ECO:0000259" key="1">
    <source>
        <dbReference type="PROSITE" id="PS51186"/>
    </source>
</evidence>